<evidence type="ECO:0000313" key="4">
    <source>
        <dbReference type="Proteomes" id="UP000225706"/>
    </source>
</evidence>
<feature type="compositionally biased region" description="Basic and acidic residues" evidence="2">
    <location>
        <begin position="2036"/>
        <end position="2050"/>
    </location>
</feature>
<feature type="coiled-coil region" evidence="1">
    <location>
        <begin position="1270"/>
        <end position="1396"/>
    </location>
</feature>
<proteinExistence type="predicted"/>
<dbReference type="Proteomes" id="UP000225706">
    <property type="component" value="Unassembled WGS sequence"/>
</dbReference>
<feature type="coiled-coil region" evidence="1">
    <location>
        <begin position="1012"/>
        <end position="1039"/>
    </location>
</feature>
<name>A0A2B4S439_STYPI</name>
<feature type="coiled-coil region" evidence="1">
    <location>
        <begin position="1528"/>
        <end position="1555"/>
    </location>
</feature>
<feature type="compositionally biased region" description="Polar residues" evidence="2">
    <location>
        <begin position="1580"/>
        <end position="1595"/>
    </location>
</feature>
<feature type="coiled-coil region" evidence="1">
    <location>
        <begin position="1117"/>
        <end position="1243"/>
    </location>
</feature>
<feature type="compositionally biased region" description="Polar residues" evidence="2">
    <location>
        <begin position="1753"/>
        <end position="1768"/>
    </location>
</feature>
<sequence>MVDKTLQVMQTENNPSEQNLHEKACTETASSAKEGPVTMASQEVFEMESQMVGGQIEIQNGGCLEMTSEMIGVNVDSQMQFQMMSEQQLDSMNGEGMTVIMQSQVLDGQLFDIQNGVQHQVIDGQQVMVGNNSGQMQMSMSSTGEYGGQNLQVEGSVIQGTEILYSPTQVIEMTAEGMNGSIIQSQEIAFDSSSQMIKVEGMSRGQGGMMQEMSPGINEQQIQMQEMYVQGMSLQDMSVTMDGMAIEGMSMQGVGIEGMTMEGEKAMEGMTMQEMSMQQIPLEMQSLEIQNQEIAFEGGETQEQQLEMSGMTIQGMTSEMNGGEIQTQEFSMQGKGMVLQSHEIAFMEGGSDQQLEMSTMTIQEMPAVDGEYQIGMSEMTIQEIPLDMAGGETQILEMSIQEMPLEMQSQETILVDSEYQTGMSEMTIQEISLDMAGGETQILEMSMQEMPLEMQSLEVSLVEGGEIQEQQFQMNEMTIQEIPLDNTGGETQILEMSMQEMPLEMQKIPLDNTGGETQILEMSMQEMPLEMQSQEVSAVEGGEIQEQQFEMNEMTIHEIPLDMTGGETKILEMSMQAMPPEMQSQEVSVVEGAEIQERQFEMNEMTIQEVPLDMTGGETQILEMSMKEMPLEMQSQEVSVVEWGEIQEEQFEMDEMTIQEIPLDMTEGETKILEMSMREMPLEVQSQEVSIAEGGEIQKQQFEMSEMSIQEMPLEIQSQEISVLEGGEIEEQQSEMSEMTIQEIPLDMAGGDVPTKEMSMQEMPLEMQNQEISVVEGGEIQEQQFEKSEMTIQEVPLNMAGEGVQTHEMSFHQLPVERQSQEVFFVEGGTTQAEQLESTMQEKPLEEDDARRVTESQKQVQLDNSLIQEEQAPVKQTTEAVSNIGESSWSIEEIGTLEEQEPEQSWSMDVVGTIVDQENGHRWSTEEEGIMTQEMMSKDNSQKVEKSVKKKKHNQAKSEEVQSIDDVASVVDNKKSEAMKSDEVDKKVIDKKTTSDQTEVTQKETCDHNILIDQFLERITKLEKEKEYLEGRYDELRKERETLVISSKDRLQRTEDHHHCCDILKDYSSLIDYITTPRDVSSQDYSRVQGYDFTQTCDVHESVREFSRNSNQLSNDCEYYKSKCDQIKREKERLERAYENEKKQKEEFEREYQTENDEKVYLEERYQEMLENINRFDETIRSLRRDNECLQSKLNEWASSQARTHTLDMGMLTVQRDDDDEDLAEYKKNILALEKENREFRSILDVLSKKNESQESLKNIEFGLARENEFIELKRERVRLEGNIRELKRTNKHQQNRLEEIRRESLTEISKLKDKIRKLEWSLKENEKTLDDKEDEISGLKKRHSEEIYGIEMRLQSQISNTLLVKNQQKDLQSKIERLEEERNRLKEDLRNSSVGSRDRYSGADLEYQDIQMVRQRYEEEKRSKIRLANDMKYLLADITDLKERNHRLQDDFLRERMEIKAMIEKQANEITQEYLTQISKLQRSLIDETKRRQEAEAGRNGLIYSEENHTSCTGVQTDMNSRSGQGNNDFQVQLANEIRRRENLEVENKKLLYKLNEILSADANHKGIDHANFKGATLRGNQTHNVGSSINNQESVKKRQELQSEIDDLPDKLEVSKNEAKKNKELKRKNEDLEEEVTRVTRKRDELLAGQRNLTREVDHLSRTLEDVERRNRKLSEEAERFTRKIQELEDSFLQEKITLTRNYENEKARAVEEVTKAKEACERRLQVQTETTRRLEEKILRLEGQISASVGTQTGGSLTTLPSDNGATKDRRSRIIHSQDEKLKEEVEHLEAMLKDANKKHADDLKNLEAQKRRMSEEFDRERQSLEKYFEKENRTLKQRLQDVESSIRGDGVGFIGIEGESREHSISNLGRRSPPNIEGTKDLPRFQSRNEIYGKKSKESEFQQKVQEMERRYDEEKRDILNRASREKAKLEDEVREAKEKLTSYRRLLEDEIEDLKRKHRKEIDILNEELLKQRAEFEERLRTAECTVSRGMIGASTIYDNSNHFDQINETRREDGLQDKKSPKAMVGTSGTKRDRYGFQEFDRAFSQEPGNPNDVGARDGKSTKITSQYGFEDDNRVGRGRKTVEDGMGGRAGLENETIVYREETRDYQSQSQNEKRKFMEAIHSLTQEVNALKNEKKEMKNCFKKEMEKLTKVNDVEKKTIRERAERDKDDEVTRVKENYEEKLASERKRLQGNIDEFRRKIALTEKKVRDMEAQQRNERMRYQEQKMNAEKSLIQSQDELKIKLERDYRKMLIDEKQKFEQTIKGLTTQISFLQNQRKEIQDKLHKNDVAANASAKTEQESRSRMVIQMEHEFFERVQREKRPLEDKIKDLQQEINKLRREKSELSDVLEGEKQELENEREKMQAEMKRKLSKAREDMERKANVIGKHMVATPVKSVLVGSETCHHCAQSDVRQYKEQINLVEQRNMTLKTKTERLERELRVIGDRLKTLEVRNKDLETANREEMSYGKDVFRSGSGRYGESDIRGANDLSTGSMISGMRTETRIFQPNLSPRLSLANGSSLSGSGLSYGDILDKVRYTMHTTGGIYDALRGPMASTSGMVSGGFLGGTSSALRHGNPITGGTLNQSTVSSLGIRNIEVSSSLGNVGGNLIAEGVGGASYGREGNHSPSER</sequence>
<evidence type="ECO:0000256" key="2">
    <source>
        <dbReference type="SAM" id="MobiDB-lite"/>
    </source>
</evidence>
<feature type="region of interest" description="Disordered" evidence="2">
    <location>
        <begin position="2017"/>
        <end position="2095"/>
    </location>
</feature>
<feature type="compositionally biased region" description="Polar residues" evidence="2">
    <location>
        <begin position="7"/>
        <end position="18"/>
    </location>
</feature>
<feature type="region of interest" description="Disordered" evidence="2">
    <location>
        <begin position="2350"/>
        <end position="2369"/>
    </location>
</feature>
<feature type="region of interest" description="Disordered" evidence="2">
    <location>
        <begin position="1753"/>
        <end position="1774"/>
    </location>
</feature>
<feature type="coiled-coil region" evidence="1">
    <location>
        <begin position="2121"/>
        <end position="2155"/>
    </location>
</feature>
<feature type="coiled-coil region" evidence="1">
    <location>
        <begin position="1782"/>
        <end position="1827"/>
    </location>
</feature>
<feature type="compositionally biased region" description="Basic and acidic residues" evidence="2">
    <location>
        <begin position="2017"/>
        <end position="2026"/>
    </location>
</feature>
<feature type="coiled-coil region" evidence="1">
    <location>
        <begin position="1902"/>
        <end position="1991"/>
    </location>
</feature>
<feature type="region of interest" description="Disordered" evidence="2">
    <location>
        <begin position="1"/>
        <end position="22"/>
    </location>
</feature>
<accession>A0A2B4S439</accession>
<evidence type="ECO:0000313" key="3">
    <source>
        <dbReference type="EMBL" id="PFX23357.1"/>
    </source>
</evidence>
<feature type="compositionally biased region" description="Basic and acidic residues" evidence="2">
    <location>
        <begin position="2078"/>
        <end position="2090"/>
    </location>
</feature>
<keyword evidence="4" id="KW-1185">Reference proteome</keyword>
<gene>
    <name evidence="3" type="ORF">AWC38_SpisGene12098</name>
</gene>
<feature type="region of interest" description="Disordered" evidence="2">
    <location>
        <begin position="1580"/>
        <end position="1623"/>
    </location>
</feature>
<reference evidence="4" key="1">
    <citation type="journal article" date="2017" name="bioRxiv">
        <title>Comparative analysis of the genomes of Stylophora pistillata and Acropora digitifera provides evidence for extensive differences between species of corals.</title>
        <authorList>
            <person name="Voolstra C.R."/>
            <person name="Li Y."/>
            <person name="Liew Y.J."/>
            <person name="Baumgarten S."/>
            <person name="Zoccola D."/>
            <person name="Flot J.-F."/>
            <person name="Tambutte S."/>
            <person name="Allemand D."/>
            <person name="Aranda M."/>
        </authorList>
    </citation>
    <scope>NUCLEOTIDE SEQUENCE [LARGE SCALE GENOMIC DNA]</scope>
</reference>
<evidence type="ECO:0000256" key="1">
    <source>
        <dbReference type="SAM" id="Coils"/>
    </source>
</evidence>
<dbReference type="OrthoDB" id="5987273at2759"/>
<comment type="caution">
    <text evidence="3">The sequence shown here is derived from an EMBL/GenBank/DDBJ whole genome shotgun (WGS) entry which is preliminary data.</text>
</comment>
<protein>
    <submittedName>
        <fullName evidence="3">Uncharacterized protein</fullName>
    </submittedName>
</protein>
<keyword evidence="1" id="KW-0175">Coiled coil</keyword>
<organism evidence="3 4">
    <name type="scientific">Stylophora pistillata</name>
    <name type="common">Smooth cauliflower coral</name>
    <dbReference type="NCBI Taxonomy" id="50429"/>
    <lineage>
        <taxon>Eukaryota</taxon>
        <taxon>Metazoa</taxon>
        <taxon>Cnidaria</taxon>
        <taxon>Anthozoa</taxon>
        <taxon>Hexacorallia</taxon>
        <taxon>Scleractinia</taxon>
        <taxon>Astrocoeniina</taxon>
        <taxon>Pocilloporidae</taxon>
        <taxon>Stylophora</taxon>
    </lineage>
</organism>
<feature type="compositionally biased region" description="Basic and acidic residues" evidence="2">
    <location>
        <begin position="1610"/>
        <end position="1623"/>
    </location>
</feature>
<feature type="coiled-coil region" evidence="1">
    <location>
        <begin position="2183"/>
        <end position="2290"/>
    </location>
</feature>
<feature type="region of interest" description="Disordered" evidence="2">
    <location>
        <begin position="1868"/>
        <end position="1892"/>
    </location>
</feature>
<dbReference type="EMBL" id="LSMT01000210">
    <property type="protein sequence ID" value="PFX23357.1"/>
    <property type="molecule type" value="Genomic_DNA"/>
</dbReference>